<proteinExistence type="predicted"/>
<name>A0ABN2M2N3_9MICO</name>
<sequence length="106" mass="11708">MNKADGGTHWFHYIGLDPAVQSSVNYARVYNLNTTDAVTAYDSTLDSSTDVIVRNQDYGGYCGYDWHGPGHPGMIGLATCDSLVILSCEQHTVRFDLSYYAGEYRG</sequence>
<reference evidence="1 2" key="1">
    <citation type="journal article" date="2019" name="Int. J. Syst. Evol. Microbiol.">
        <title>The Global Catalogue of Microorganisms (GCM) 10K type strain sequencing project: providing services to taxonomists for standard genome sequencing and annotation.</title>
        <authorList>
            <consortium name="The Broad Institute Genomics Platform"/>
            <consortium name="The Broad Institute Genome Sequencing Center for Infectious Disease"/>
            <person name="Wu L."/>
            <person name="Ma J."/>
        </authorList>
    </citation>
    <scope>NUCLEOTIDE SEQUENCE [LARGE SCALE GENOMIC DNA]</scope>
    <source>
        <strain evidence="1 2">JCM 15592</strain>
    </source>
</reference>
<gene>
    <name evidence="1" type="ORF">GCM10009811_32850</name>
</gene>
<accession>A0ABN2M2N3</accession>
<comment type="caution">
    <text evidence="1">The sequence shown here is derived from an EMBL/GenBank/DDBJ whole genome shotgun (WGS) entry which is preliminary data.</text>
</comment>
<organism evidence="1 2">
    <name type="scientific">Nostocoides veronense</name>
    <dbReference type="NCBI Taxonomy" id="330836"/>
    <lineage>
        <taxon>Bacteria</taxon>
        <taxon>Bacillati</taxon>
        <taxon>Actinomycetota</taxon>
        <taxon>Actinomycetes</taxon>
        <taxon>Micrococcales</taxon>
        <taxon>Intrasporangiaceae</taxon>
        <taxon>Nostocoides</taxon>
    </lineage>
</organism>
<keyword evidence="2" id="KW-1185">Reference proteome</keyword>
<evidence type="ECO:0000313" key="2">
    <source>
        <dbReference type="Proteomes" id="UP001499938"/>
    </source>
</evidence>
<evidence type="ECO:0000313" key="1">
    <source>
        <dbReference type="EMBL" id="GAA1806748.1"/>
    </source>
</evidence>
<dbReference type="Proteomes" id="UP001499938">
    <property type="component" value="Unassembled WGS sequence"/>
</dbReference>
<dbReference type="RefSeq" id="WP_344088074.1">
    <property type="nucleotide sequence ID" value="NZ_BAAAPO010000053.1"/>
</dbReference>
<protein>
    <submittedName>
        <fullName evidence="1">Uncharacterized protein</fullName>
    </submittedName>
</protein>
<dbReference type="EMBL" id="BAAAPO010000053">
    <property type="protein sequence ID" value="GAA1806748.1"/>
    <property type="molecule type" value="Genomic_DNA"/>
</dbReference>